<dbReference type="Gene3D" id="3.40.630.30">
    <property type="match status" value="1"/>
</dbReference>
<dbReference type="OrthoDB" id="6293260at2"/>
<dbReference type="SUPFAM" id="SSF55729">
    <property type="entry name" value="Acyl-CoA N-acyltransferases (Nat)"/>
    <property type="match status" value="1"/>
</dbReference>
<protein>
    <submittedName>
        <fullName evidence="2">Protein N-acetyltransferase, RimJ/RimL family</fullName>
    </submittedName>
</protein>
<evidence type="ECO:0000313" key="2">
    <source>
        <dbReference type="EMBL" id="SFR80644.1"/>
    </source>
</evidence>
<dbReference type="Pfam" id="PF13302">
    <property type="entry name" value="Acetyltransf_3"/>
    <property type="match status" value="1"/>
</dbReference>
<evidence type="ECO:0000259" key="1">
    <source>
        <dbReference type="PROSITE" id="PS51186"/>
    </source>
</evidence>
<dbReference type="GO" id="GO:0016747">
    <property type="term" value="F:acyltransferase activity, transferring groups other than amino-acyl groups"/>
    <property type="evidence" value="ECO:0007669"/>
    <property type="project" value="InterPro"/>
</dbReference>
<dbReference type="STRING" id="1166337.SAMN05192580_0602"/>
<dbReference type="RefSeq" id="WP_093310500.1">
    <property type="nucleotide sequence ID" value="NZ_FOZG01000001.1"/>
</dbReference>
<accession>A0A1I6JNW4</accession>
<keyword evidence="3" id="KW-1185">Reference proteome</keyword>
<sequence>MVPTLTTARLLLDAHREADLDAAAALWADPAVVRHIGGRPFTREEVWHRLQRYVGHWSLKGYGLWAVRLRESGRFVGEVGFADFKRPLTPPIEIAPEAGWVMATETHGSGIANEALTAALGWADSRALGTISALIAPENVASLRLAARHGFAGDRRVTYHGRISLLLTRPGGG</sequence>
<dbReference type="EMBL" id="FOZG01000001">
    <property type="protein sequence ID" value="SFR80644.1"/>
    <property type="molecule type" value="Genomic_DNA"/>
</dbReference>
<keyword evidence="2" id="KW-0808">Transferase</keyword>
<reference evidence="2 3" key="1">
    <citation type="submission" date="2016-10" db="EMBL/GenBank/DDBJ databases">
        <authorList>
            <person name="de Groot N.N."/>
        </authorList>
    </citation>
    <scope>NUCLEOTIDE SEQUENCE [LARGE SCALE GENOMIC DNA]</scope>
    <source>
        <strain evidence="2 3">S5-249</strain>
    </source>
</reference>
<dbReference type="PROSITE" id="PS51186">
    <property type="entry name" value="GNAT"/>
    <property type="match status" value="1"/>
</dbReference>
<gene>
    <name evidence="2" type="ORF">SAMN05192580_0602</name>
</gene>
<name>A0A1I6JNW4_9SPHN</name>
<dbReference type="InterPro" id="IPR051531">
    <property type="entry name" value="N-acetyltransferase"/>
</dbReference>
<dbReference type="PANTHER" id="PTHR43792">
    <property type="entry name" value="GNAT FAMILY, PUTATIVE (AFU_ORTHOLOGUE AFUA_3G00765)-RELATED-RELATED"/>
    <property type="match status" value="1"/>
</dbReference>
<dbReference type="InterPro" id="IPR016181">
    <property type="entry name" value="Acyl_CoA_acyltransferase"/>
</dbReference>
<dbReference type="PANTHER" id="PTHR43792:SF16">
    <property type="entry name" value="N-ACETYLTRANSFERASE DOMAIN-CONTAINING PROTEIN"/>
    <property type="match status" value="1"/>
</dbReference>
<proteinExistence type="predicted"/>
<dbReference type="AlphaFoldDB" id="A0A1I6JNW4"/>
<feature type="domain" description="N-acetyltransferase" evidence="1">
    <location>
        <begin position="10"/>
        <end position="170"/>
    </location>
</feature>
<evidence type="ECO:0000313" key="3">
    <source>
        <dbReference type="Proteomes" id="UP000198824"/>
    </source>
</evidence>
<dbReference type="InterPro" id="IPR000182">
    <property type="entry name" value="GNAT_dom"/>
</dbReference>
<dbReference type="Proteomes" id="UP000198824">
    <property type="component" value="Unassembled WGS sequence"/>
</dbReference>
<organism evidence="2 3">
    <name type="scientific">Sphingomonas jatrophae</name>
    <dbReference type="NCBI Taxonomy" id="1166337"/>
    <lineage>
        <taxon>Bacteria</taxon>
        <taxon>Pseudomonadati</taxon>
        <taxon>Pseudomonadota</taxon>
        <taxon>Alphaproteobacteria</taxon>
        <taxon>Sphingomonadales</taxon>
        <taxon>Sphingomonadaceae</taxon>
        <taxon>Sphingomonas</taxon>
    </lineage>
</organism>